<dbReference type="Gene3D" id="3.40.50.300">
    <property type="entry name" value="P-loop containing nucleotide triphosphate hydrolases"/>
    <property type="match status" value="2"/>
</dbReference>
<organism evidence="8 9">
    <name type="scientific">Anaerostipes hadrus</name>
    <dbReference type="NCBI Taxonomy" id="649756"/>
    <lineage>
        <taxon>Bacteria</taxon>
        <taxon>Bacillati</taxon>
        <taxon>Bacillota</taxon>
        <taxon>Clostridia</taxon>
        <taxon>Lachnospirales</taxon>
        <taxon>Lachnospiraceae</taxon>
        <taxon>Anaerostipes</taxon>
    </lineage>
</organism>
<name>A0A173QWB3_ANAHA</name>
<dbReference type="GO" id="GO:0016887">
    <property type="term" value="F:ATP hydrolysis activity"/>
    <property type="evidence" value="ECO:0007669"/>
    <property type="project" value="RHEA"/>
</dbReference>
<evidence type="ECO:0000259" key="6">
    <source>
        <dbReference type="Pfam" id="PF18335"/>
    </source>
</evidence>
<evidence type="ECO:0000259" key="4">
    <source>
        <dbReference type="Pfam" id="PF13538"/>
    </source>
</evidence>
<feature type="domain" description="ATP-dependent RecD2 DNA helicase-like helix-hairpin-helix" evidence="5">
    <location>
        <begin position="152"/>
        <end position="240"/>
    </location>
</feature>
<comment type="function">
    <text evidence="3">DNA-dependent ATPase and ATP-dependent 5'-3' DNA helicase. Has no activity on blunt DNA or DNA with 3'-overhangs, requires at least 10 bases of 5'-ssDNA for helicase activity.</text>
</comment>
<sequence length="745" mass="83776">MRCRFKHKIFQNEENGYTIAIFTTQDTSVPLSARDKYLASRNIIGFSAIGFGLPLTDEIELEMEGRWESGEHGTQYQVENFMEVVPRTKEGILGYLSSGAIKGIGPKMADTIFRKFGLQTLEIMENNPQELLKIRGISEKKLAAIVESYGKNQVFRELMTFLAPFKVTPKKVNMILKKFGNESVDIIRHRPYMLSAVKGFGFLTVDAIGRQCCCALNDPMRISGCIGHIMNQAMKEGHLFKQRQEVIREALEMLNRDLQVMAVSEQDVSQVLYRLVLQKSIVVEEERIYSIRQYEEETQTASMIARRLLEKPVLLSIEPELEKAQKTLGITLSETQKQAVRMVFAHPISIITGGPGTGKTTVLKVILYIHQALCRSEVQLMAPTGRAARRMVESTGCENASTMHLALGLLGDDTDFEPDFEYLSAGFLNVDEVSMVDMHLAYEFFRRVSRHARVLLVGDKNQLPSVGAGDVFRQLIACGLIPVTVLDLVYRQGALSSIPYNAKLMQENKTNLSFGEDFQFIACKGADEAAEIVRRIYLDEIAKNGMDQVQILTPYRKRSAAGVDELNKSLEDFVNPPIAGKKELHIGSQVFRVGDKILQNKNTEMASNGDLGRILDCITDEDGNARAVIGFPDGRQVQYEADQMEMIEHANATTIHKAQGSECPVVIIPWVKAFYMMLKRNILYTGVTRAKSKVYLVGEWAAVCQAIHTDDSGTRNTILSERIVQYYDQYQSEQKPEMEQLKLVV</sequence>
<dbReference type="CDD" id="cd18809">
    <property type="entry name" value="SF1_C_RecD"/>
    <property type="match status" value="1"/>
</dbReference>
<keyword evidence="3" id="KW-0238">DNA-binding</keyword>
<evidence type="ECO:0000313" key="9">
    <source>
        <dbReference type="Proteomes" id="UP000095598"/>
    </source>
</evidence>
<protein>
    <recommendedName>
        <fullName evidence="3">ATP-dependent RecD2 DNA helicase</fullName>
        <ecNumber evidence="3">5.6.2.3</ecNumber>
    </recommendedName>
    <alternativeName>
        <fullName evidence="3">DNA 5'-3' helicase subunit RecD2</fullName>
    </alternativeName>
</protein>
<dbReference type="Pfam" id="PF14490">
    <property type="entry name" value="HHH_RecD2"/>
    <property type="match status" value="1"/>
</dbReference>
<dbReference type="GO" id="GO:0043139">
    <property type="term" value="F:5'-3' DNA helicase activity"/>
    <property type="evidence" value="ECO:0007669"/>
    <property type="project" value="UniProtKB-UniRule"/>
</dbReference>
<gene>
    <name evidence="8" type="primary">recD_1</name>
    <name evidence="3" type="synonym">recD2</name>
    <name evidence="8" type="ORF">ERS852425_00088</name>
</gene>
<dbReference type="GO" id="GO:0006310">
    <property type="term" value="P:DNA recombination"/>
    <property type="evidence" value="ECO:0007669"/>
    <property type="project" value="InterPro"/>
</dbReference>
<accession>A0A173QWB3</accession>
<evidence type="ECO:0000256" key="1">
    <source>
        <dbReference type="ARBA" id="ARBA00022741"/>
    </source>
</evidence>
<dbReference type="PANTHER" id="PTHR43788">
    <property type="entry name" value="DNA2/NAM7 HELICASE FAMILY MEMBER"/>
    <property type="match status" value="1"/>
</dbReference>
<dbReference type="GeneID" id="92865401"/>
<dbReference type="NCBIfam" id="TIGR01448">
    <property type="entry name" value="recD_rel"/>
    <property type="match status" value="1"/>
</dbReference>
<keyword evidence="2 3" id="KW-0067">ATP-binding</keyword>
<dbReference type="Proteomes" id="UP000095598">
    <property type="component" value="Unassembled WGS sequence"/>
</dbReference>
<keyword evidence="1 3" id="KW-0547">Nucleotide-binding</keyword>
<evidence type="ECO:0000259" key="5">
    <source>
        <dbReference type="Pfam" id="PF14490"/>
    </source>
</evidence>
<reference evidence="8 9" key="1">
    <citation type="submission" date="2015-09" db="EMBL/GenBank/DDBJ databases">
        <authorList>
            <consortium name="Pathogen Informatics"/>
        </authorList>
    </citation>
    <scope>NUCLEOTIDE SEQUENCE [LARGE SCALE GENOMIC DNA]</scope>
    <source>
        <strain evidence="8 9">2789STDY5608868</strain>
    </source>
</reference>
<feature type="domain" description="ATP-dependent RecD2 DNA helicase SH3" evidence="6">
    <location>
        <begin position="566"/>
        <end position="621"/>
    </location>
</feature>
<dbReference type="Pfam" id="PF13538">
    <property type="entry name" value="UvrD_C_2"/>
    <property type="match status" value="1"/>
</dbReference>
<dbReference type="InterPro" id="IPR055446">
    <property type="entry name" value="RecD2_N_OB"/>
</dbReference>
<dbReference type="AlphaFoldDB" id="A0A173QWB3"/>
<dbReference type="Pfam" id="PF14520">
    <property type="entry name" value="HHH_5"/>
    <property type="match status" value="1"/>
</dbReference>
<dbReference type="InterPro" id="IPR050534">
    <property type="entry name" value="Coronavir_polyprotein_1ab"/>
</dbReference>
<dbReference type="Gene3D" id="1.10.150.20">
    <property type="entry name" value="5' to 3' exonuclease, C-terminal subdomain"/>
    <property type="match status" value="1"/>
</dbReference>
<dbReference type="InterPro" id="IPR041451">
    <property type="entry name" value="RecD2_SH13"/>
</dbReference>
<proteinExistence type="inferred from homology"/>
<dbReference type="EC" id="5.6.2.3" evidence="3"/>
<dbReference type="RefSeq" id="WP_005333356.1">
    <property type="nucleotide sequence ID" value="NZ_CYXT01000001.1"/>
</dbReference>
<dbReference type="GO" id="GO:0005524">
    <property type="term" value="F:ATP binding"/>
    <property type="evidence" value="ECO:0007669"/>
    <property type="project" value="UniProtKB-UniRule"/>
</dbReference>
<dbReference type="InterPro" id="IPR006345">
    <property type="entry name" value="RecD2"/>
</dbReference>
<feature type="domain" description="UvrD-like helicase C-terminal" evidence="4">
    <location>
        <begin position="649"/>
        <end position="697"/>
    </location>
</feature>
<evidence type="ECO:0000256" key="2">
    <source>
        <dbReference type="ARBA" id="ARBA00022840"/>
    </source>
</evidence>
<dbReference type="EMBL" id="CYXT01000001">
    <property type="protein sequence ID" value="CUM69895.1"/>
    <property type="molecule type" value="Genomic_DNA"/>
</dbReference>
<keyword evidence="3" id="KW-0347">Helicase</keyword>
<dbReference type="InterPro" id="IPR027785">
    <property type="entry name" value="UvrD-like_helicase_C"/>
</dbReference>
<keyword evidence="3" id="KW-0413">Isomerase</keyword>
<dbReference type="InterPro" id="IPR029493">
    <property type="entry name" value="RecD2-like_HHH"/>
</dbReference>
<dbReference type="Pfam" id="PF23139">
    <property type="entry name" value="OB_YrrC"/>
    <property type="match status" value="1"/>
</dbReference>
<evidence type="ECO:0000256" key="3">
    <source>
        <dbReference type="HAMAP-Rule" id="MF_01488"/>
    </source>
</evidence>
<dbReference type="PANTHER" id="PTHR43788:SF6">
    <property type="entry name" value="DNA HELICASE B"/>
    <property type="match status" value="1"/>
</dbReference>
<dbReference type="GO" id="GO:0003677">
    <property type="term" value="F:DNA binding"/>
    <property type="evidence" value="ECO:0007669"/>
    <property type="project" value="UniProtKB-UniRule"/>
</dbReference>
<dbReference type="CDD" id="cd17933">
    <property type="entry name" value="DEXSc_RecD-like"/>
    <property type="match status" value="1"/>
</dbReference>
<feature type="binding site" evidence="3">
    <location>
        <begin position="356"/>
        <end position="360"/>
    </location>
    <ligand>
        <name>ATP</name>
        <dbReference type="ChEBI" id="CHEBI:30616"/>
    </ligand>
</feature>
<dbReference type="InterPro" id="IPR027417">
    <property type="entry name" value="P-loop_NTPase"/>
</dbReference>
<dbReference type="Gene3D" id="2.30.30.940">
    <property type="match status" value="1"/>
</dbReference>
<evidence type="ECO:0000259" key="7">
    <source>
        <dbReference type="Pfam" id="PF23139"/>
    </source>
</evidence>
<dbReference type="SUPFAM" id="SSF52540">
    <property type="entry name" value="P-loop containing nucleoside triphosphate hydrolases"/>
    <property type="match status" value="1"/>
</dbReference>
<comment type="catalytic activity">
    <reaction evidence="3">
        <text>ATP + H2O = ADP + phosphate + H(+)</text>
        <dbReference type="Rhea" id="RHEA:13065"/>
        <dbReference type="ChEBI" id="CHEBI:15377"/>
        <dbReference type="ChEBI" id="CHEBI:15378"/>
        <dbReference type="ChEBI" id="CHEBI:30616"/>
        <dbReference type="ChEBI" id="CHEBI:43474"/>
        <dbReference type="ChEBI" id="CHEBI:456216"/>
        <dbReference type="EC" id="5.6.2.3"/>
    </reaction>
</comment>
<keyword evidence="3 8" id="KW-0378">Hydrolase</keyword>
<evidence type="ECO:0000313" key="8">
    <source>
        <dbReference type="EMBL" id="CUM69895.1"/>
    </source>
</evidence>
<dbReference type="Pfam" id="PF13245">
    <property type="entry name" value="AAA_19"/>
    <property type="match status" value="1"/>
</dbReference>
<dbReference type="Pfam" id="PF18335">
    <property type="entry name" value="SH3_13"/>
    <property type="match status" value="1"/>
</dbReference>
<feature type="domain" description="ATP-dependent RecD2 DNA helicase OB-fold" evidence="7">
    <location>
        <begin position="2"/>
        <end position="86"/>
    </location>
</feature>
<dbReference type="SUPFAM" id="SSF47781">
    <property type="entry name" value="RuvA domain 2-like"/>
    <property type="match status" value="1"/>
</dbReference>
<dbReference type="Gene3D" id="1.10.10.2220">
    <property type="match status" value="1"/>
</dbReference>
<dbReference type="HAMAP" id="MF_01488">
    <property type="entry name" value="RecD2"/>
    <property type="match status" value="1"/>
</dbReference>
<dbReference type="InterPro" id="IPR010994">
    <property type="entry name" value="RuvA_2-like"/>
</dbReference>
<comment type="similarity">
    <text evidence="3">Belongs to the RecD family. RecD2 subfamily.</text>
</comment>